<dbReference type="EMBL" id="LZYB01000002">
    <property type="protein sequence ID" value="OBV11594.1"/>
    <property type="molecule type" value="Genomic_DNA"/>
</dbReference>
<gene>
    <name evidence="2" type="ORF">I603_1037</name>
</gene>
<evidence type="ECO:0000313" key="3">
    <source>
        <dbReference type="Proteomes" id="UP000092484"/>
    </source>
</evidence>
<evidence type="ECO:0000256" key="1">
    <source>
        <dbReference type="SAM" id="MobiDB-lite"/>
    </source>
</evidence>
<evidence type="ECO:0000313" key="2">
    <source>
        <dbReference type="EMBL" id="OBV11594.1"/>
    </source>
</evidence>
<protein>
    <submittedName>
        <fullName evidence="2">Uncharacterized protein</fullName>
    </submittedName>
</protein>
<name>A0A1A7BGH5_9SPHN</name>
<keyword evidence="3" id="KW-1185">Reference proteome</keyword>
<proteinExistence type="predicted"/>
<reference evidence="2 3" key="1">
    <citation type="submission" date="2016-06" db="EMBL/GenBank/DDBJ databases">
        <title>Genome sequence of Porphyrobacter dokdonensis DSW-74.</title>
        <authorList>
            <person name="Kim J.F."/>
            <person name="Song J.Y."/>
        </authorList>
    </citation>
    <scope>NUCLEOTIDE SEQUENCE [LARGE SCALE GENOMIC DNA]</scope>
    <source>
        <strain evidence="2 3">DSW-74</strain>
    </source>
</reference>
<comment type="caution">
    <text evidence="2">The sequence shown here is derived from an EMBL/GenBank/DDBJ whole genome shotgun (WGS) entry which is preliminary data.</text>
</comment>
<sequence>MVRSLAGMASRRRAAARRPIGGSIDCSQEKPEWGIAAQSALAW</sequence>
<accession>A0A1A7BGH5</accession>
<dbReference type="AlphaFoldDB" id="A0A1A7BGH5"/>
<dbReference type="Proteomes" id="UP000092484">
    <property type="component" value="Unassembled WGS sequence"/>
</dbReference>
<organism evidence="2 3">
    <name type="scientific">Erythrobacter dokdonensis DSW-74</name>
    <dbReference type="NCBI Taxonomy" id="1300349"/>
    <lineage>
        <taxon>Bacteria</taxon>
        <taxon>Pseudomonadati</taxon>
        <taxon>Pseudomonadota</taxon>
        <taxon>Alphaproteobacteria</taxon>
        <taxon>Sphingomonadales</taxon>
        <taxon>Erythrobacteraceae</taxon>
        <taxon>Erythrobacter/Porphyrobacter group</taxon>
        <taxon>Erythrobacter</taxon>
    </lineage>
</organism>
<feature type="region of interest" description="Disordered" evidence="1">
    <location>
        <begin position="1"/>
        <end position="23"/>
    </location>
</feature>